<sequence>MTAVGGEVRRSEGLEPGDLPAWLRGWKALRRASGENRPVGVLGRFGMGYKLAVQTSVGLGKTIEAGLIAAKMAGDRPPPFNYWLVTDGQHRMLGLGRQWWEETARYTDRHAGAEHAGTSLGPQPFRRIRARTVPRRERYRELRRRVEEREAAGRHQEHALTAGTRRVRDREARDAVLLRSDGLCENPWCLLRALPYRTTAGSYLLEVDHIDDHALGGRDHPSAMIALCPNCHANKTRGADRTALRERLRPVAMELDAAQDGDTARGEGTMPPRSEVVLEQCAALLASLDDADRDRALASLTARFG</sequence>
<gene>
    <name evidence="2" type="ORF">OIE73_39935</name>
</gene>
<protein>
    <submittedName>
        <fullName evidence="2">HNH endonuclease</fullName>
    </submittedName>
</protein>
<keyword evidence="2" id="KW-0378">Hydrolase</keyword>
<dbReference type="Pfam" id="PF01844">
    <property type="entry name" value="HNH"/>
    <property type="match status" value="1"/>
</dbReference>
<feature type="domain" description="HNH nuclease" evidence="1">
    <location>
        <begin position="171"/>
        <end position="233"/>
    </location>
</feature>
<accession>A0ABZ1GYJ6</accession>
<evidence type="ECO:0000259" key="1">
    <source>
        <dbReference type="SMART" id="SM00507"/>
    </source>
</evidence>
<evidence type="ECO:0000313" key="3">
    <source>
        <dbReference type="Proteomes" id="UP001335325"/>
    </source>
</evidence>
<reference evidence="2 3" key="1">
    <citation type="submission" date="2022-10" db="EMBL/GenBank/DDBJ databases">
        <title>The complete genomes of actinobacterial strains from the NBC collection.</title>
        <authorList>
            <person name="Joergensen T.S."/>
            <person name="Alvarez Arevalo M."/>
            <person name="Sterndorff E.B."/>
            <person name="Faurdal D."/>
            <person name="Vuksanovic O."/>
            <person name="Mourched A.-S."/>
            <person name="Charusanti P."/>
            <person name="Shaw S."/>
            <person name="Blin K."/>
            <person name="Weber T."/>
        </authorList>
    </citation>
    <scope>NUCLEOTIDE SEQUENCE [LARGE SCALE GENOMIC DNA]</scope>
    <source>
        <strain evidence="2 3">NBC 01753</strain>
    </source>
</reference>
<proteinExistence type="predicted"/>
<dbReference type="CDD" id="cd00085">
    <property type="entry name" value="HNHc"/>
    <property type="match status" value="1"/>
</dbReference>
<dbReference type="Gene3D" id="1.10.30.50">
    <property type="match status" value="1"/>
</dbReference>
<dbReference type="GO" id="GO:0004519">
    <property type="term" value="F:endonuclease activity"/>
    <property type="evidence" value="ECO:0007669"/>
    <property type="project" value="UniProtKB-KW"/>
</dbReference>
<keyword evidence="3" id="KW-1185">Reference proteome</keyword>
<dbReference type="SMART" id="SM00507">
    <property type="entry name" value="HNHc"/>
    <property type="match status" value="1"/>
</dbReference>
<name>A0ABZ1GYJ6_9ACTN</name>
<keyword evidence="2" id="KW-0540">Nuclease</keyword>
<dbReference type="InterPro" id="IPR003615">
    <property type="entry name" value="HNH_nuc"/>
</dbReference>
<evidence type="ECO:0000313" key="2">
    <source>
        <dbReference type="EMBL" id="WSD11220.1"/>
    </source>
</evidence>
<organism evidence="2 3">
    <name type="scientific">Streptomyces hirsutus</name>
    <dbReference type="NCBI Taxonomy" id="35620"/>
    <lineage>
        <taxon>Bacteria</taxon>
        <taxon>Bacillati</taxon>
        <taxon>Actinomycetota</taxon>
        <taxon>Actinomycetes</taxon>
        <taxon>Kitasatosporales</taxon>
        <taxon>Streptomycetaceae</taxon>
        <taxon>Streptomyces</taxon>
    </lineage>
</organism>
<dbReference type="GeneID" id="91548886"/>
<dbReference type="Proteomes" id="UP001335325">
    <property type="component" value="Chromosome"/>
</dbReference>
<dbReference type="RefSeq" id="WP_326756865.1">
    <property type="nucleotide sequence ID" value="NZ_CP109134.1"/>
</dbReference>
<dbReference type="EMBL" id="CP109134">
    <property type="protein sequence ID" value="WSD11220.1"/>
    <property type="molecule type" value="Genomic_DNA"/>
</dbReference>
<dbReference type="InterPro" id="IPR002711">
    <property type="entry name" value="HNH"/>
</dbReference>
<keyword evidence="2" id="KW-0255">Endonuclease</keyword>